<proteinExistence type="predicted"/>
<dbReference type="AlphaFoldDB" id="A0A084H2P0"/>
<keyword evidence="3" id="KW-1185">Reference proteome</keyword>
<dbReference type="EMBL" id="JNVC02000001">
    <property type="protein sequence ID" value="KEZ53852.1"/>
    <property type="molecule type" value="Genomic_DNA"/>
</dbReference>
<protein>
    <recommendedName>
        <fullName evidence="1">HTH cro/C1-type domain-containing protein</fullName>
    </recommendedName>
</protein>
<organism evidence="2 3">
    <name type="scientific">Metabacillus indicus</name>
    <name type="common">Bacillus indicus</name>
    <dbReference type="NCBI Taxonomy" id="246786"/>
    <lineage>
        <taxon>Bacteria</taxon>
        <taxon>Bacillati</taxon>
        <taxon>Bacillota</taxon>
        <taxon>Bacilli</taxon>
        <taxon>Bacillales</taxon>
        <taxon>Bacillaceae</taxon>
        <taxon>Metabacillus</taxon>
    </lineage>
</organism>
<evidence type="ECO:0000313" key="2">
    <source>
        <dbReference type="EMBL" id="KEZ53852.1"/>
    </source>
</evidence>
<name>A0A084H2P0_METID</name>
<gene>
    <name evidence="2" type="ORF">GS18_0202555</name>
</gene>
<evidence type="ECO:0000259" key="1">
    <source>
        <dbReference type="PROSITE" id="PS50943"/>
    </source>
</evidence>
<dbReference type="InterPro" id="IPR019734">
    <property type="entry name" value="TPR_rpt"/>
</dbReference>
<feature type="domain" description="HTH cro/C1-type" evidence="1">
    <location>
        <begin position="7"/>
        <end position="58"/>
    </location>
</feature>
<dbReference type="SMART" id="SM00530">
    <property type="entry name" value="HTH_XRE"/>
    <property type="match status" value="1"/>
</dbReference>
<dbReference type="SUPFAM" id="SSF48452">
    <property type="entry name" value="TPR-like"/>
    <property type="match status" value="1"/>
</dbReference>
<comment type="caution">
    <text evidence="2">The sequence shown here is derived from an EMBL/GenBank/DDBJ whole genome shotgun (WGS) entry which is preliminary data.</text>
</comment>
<reference evidence="2 3" key="1">
    <citation type="journal article" date="2005" name="Int. J. Syst. Evol. Microbiol.">
        <title>Bacillus cibi sp. nov., isolated from jeotgal, a traditional Korean fermented seafood.</title>
        <authorList>
            <person name="Yoon J.H."/>
            <person name="Lee C.H."/>
            <person name="Oh T.K."/>
        </authorList>
    </citation>
    <scope>NUCLEOTIDE SEQUENCE [LARGE SCALE GENOMIC DNA]</scope>
    <source>
        <strain evidence="2 3">DSM 16189</strain>
    </source>
</reference>
<dbReference type="SMART" id="SM00028">
    <property type="entry name" value="TPR"/>
    <property type="match status" value="4"/>
</dbReference>
<dbReference type="STRING" id="246786.GS18_0202555"/>
<dbReference type="InterPro" id="IPR001387">
    <property type="entry name" value="Cro/C1-type_HTH"/>
</dbReference>
<dbReference type="InterPro" id="IPR010982">
    <property type="entry name" value="Lambda_DNA-bd_dom_sf"/>
</dbReference>
<evidence type="ECO:0000313" key="3">
    <source>
        <dbReference type="Proteomes" id="UP000028549"/>
    </source>
</evidence>
<sequence>MEIGSRIRFYRIQQNMTQEELSRGIISTSYLSKIENNQTTASIEVLDFLCSRLTINLIEEEEIPLMKSLFDWYHDIVHRRQDTLKKRYEELREKIHSTSDTTAMLYFVLFEFRYLLTERDFTEAEAKLEKISLYKDIFEEKMTYYYEKFVGLHHYLQSKYSSALMHLKGAERFLTKHLPFEKWEEADLYYSIALTLSQLRKAALVIQYTHFALNIYQSRYDLMRCAECQILLGINYLRCEEYSRSEESYQLARKIAEQLNDKSLLGMICHNMGYLSSITKKYEQAIIHYNEALKYKNKHEALSTIFSILYAYYQLDKKEEAEKWILEGQTILKQNPNQEYDYHFKVYDSLLKGNLSAEFEFFMLEVVIPYFIEHEKQQYIIEYSELMASYFEERHKYKSAAHYYQIVCHALKRAYSN</sequence>
<dbReference type="InterPro" id="IPR011990">
    <property type="entry name" value="TPR-like_helical_dom_sf"/>
</dbReference>
<dbReference type="Proteomes" id="UP000028549">
    <property type="component" value="Unassembled WGS sequence"/>
</dbReference>
<dbReference type="Gene3D" id="1.25.40.10">
    <property type="entry name" value="Tetratricopeptide repeat domain"/>
    <property type="match status" value="1"/>
</dbReference>
<dbReference type="Gene3D" id="1.10.260.40">
    <property type="entry name" value="lambda repressor-like DNA-binding domains"/>
    <property type="match status" value="1"/>
</dbReference>
<dbReference type="SUPFAM" id="SSF47413">
    <property type="entry name" value="lambda repressor-like DNA-binding domains"/>
    <property type="match status" value="1"/>
</dbReference>
<dbReference type="RefSeq" id="WP_029565419.1">
    <property type="nucleotide sequence ID" value="NZ_JNVC02000001.1"/>
</dbReference>
<dbReference type="Pfam" id="PF01381">
    <property type="entry name" value="HTH_3"/>
    <property type="match status" value="1"/>
</dbReference>
<dbReference type="CDD" id="cd00093">
    <property type="entry name" value="HTH_XRE"/>
    <property type="match status" value="1"/>
</dbReference>
<accession>A0A084H2P0</accession>
<dbReference type="PROSITE" id="PS50943">
    <property type="entry name" value="HTH_CROC1"/>
    <property type="match status" value="1"/>
</dbReference>
<dbReference type="OrthoDB" id="252257at2"/>
<dbReference type="GO" id="GO:0003677">
    <property type="term" value="F:DNA binding"/>
    <property type="evidence" value="ECO:0007669"/>
    <property type="project" value="InterPro"/>
</dbReference>